<keyword evidence="2" id="KW-0805">Transcription regulation</keyword>
<dbReference type="PANTHER" id="PTHR43133:SF8">
    <property type="entry name" value="RNA POLYMERASE SIGMA FACTOR HI_1459-RELATED"/>
    <property type="match status" value="1"/>
</dbReference>
<evidence type="ECO:0000256" key="2">
    <source>
        <dbReference type="ARBA" id="ARBA00023015"/>
    </source>
</evidence>
<evidence type="ECO:0000256" key="1">
    <source>
        <dbReference type="ARBA" id="ARBA00010641"/>
    </source>
</evidence>
<dbReference type="InterPro" id="IPR013249">
    <property type="entry name" value="RNA_pol_sigma70_r4_t2"/>
</dbReference>
<evidence type="ECO:0000313" key="9">
    <source>
        <dbReference type="Proteomes" id="UP001168883"/>
    </source>
</evidence>
<dbReference type="Gene3D" id="1.10.1740.10">
    <property type="match status" value="1"/>
</dbReference>
<dbReference type="SUPFAM" id="SSF88946">
    <property type="entry name" value="Sigma2 domain of RNA polymerase sigma factors"/>
    <property type="match status" value="1"/>
</dbReference>
<feature type="domain" description="RNA polymerase sigma factor 70 region 4 type 2" evidence="7">
    <location>
        <begin position="142"/>
        <end position="193"/>
    </location>
</feature>
<keyword evidence="9" id="KW-1185">Reference proteome</keyword>
<dbReference type="PANTHER" id="PTHR43133">
    <property type="entry name" value="RNA POLYMERASE ECF-TYPE SIGMA FACTO"/>
    <property type="match status" value="1"/>
</dbReference>
<dbReference type="Proteomes" id="UP001168883">
    <property type="component" value="Unassembled WGS sequence"/>
</dbReference>
<proteinExistence type="inferred from homology"/>
<dbReference type="InterPro" id="IPR014284">
    <property type="entry name" value="RNA_pol_sigma-70_dom"/>
</dbReference>
<keyword evidence="4" id="KW-0238">DNA-binding</keyword>
<feature type="domain" description="RNA polymerase sigma-70 region 2" evidence="6">
    <location>
        <begin position="43"/>
        <end position="111"/>
    </location>
</feature>
<evidence type="ECO:0000259" key="7">
    <source>
        <dbReference type="Pfam" id="PF08281"/>
    </source>
</evidence>
<dbReference type="InterPro" id="IPR036388">
    <property type="entry name" value="WH-like_DNA-bd_sf"/>
</dbReference>
<dbReference type="InterPro" id="IPR013324">
    <property type="entry name" value="RNA_pol_sigma_r3/r4-like"/>
</dbReference>
<reference evidence="8" key="1">
    <citation type="submission" date="2023-07" db="EMBL/GenBank/DDBJ databases">
        <authorList>
            <person name="Aktuganov G."/>
            <person name="Boyko T."/>
            <person name="Delegan Y."/>
            <person name="Galimzianova N."/>
            <person name="Gilvanova E."/>
            <person name="Korobov V."/>
            <person name="Kuzmina L."/>
            <person name="Melentiev A."/>
            <person name="Milman P."/>
            <person name="Ryabova A."/>
            <person name="Stupak E."/>
            <person name="Yasakov T."/>
            <person name="Zharikova N."/>
            <person name="Zhurenko E."/>
        </authorList>
    </citation>
    <scope>NUCLEOTIDE SEQUENCE</scope>
    <source>
        <strain evidence="8">IB-739</strain>
    </source>
</reference>
<evidence type="ECO:0000259" key="6">
    <source>
        <dbReference type="Pfam" id="PF04542"/>
    </source>
</evidence>
<sequence>MNHLAKQVFQERRFILQQRAIVHPSIPKEAFNRIDAESQFTYIFETYYKRIYNYVGYRVNCHSTAEDLTSQVFEKVLNKIDTYSPGKSPFEVWLFALARNVVNDYFRRQKRHKFFSLEGLKELVSGSKGPESLFIQREFNDNLQKALDALSAKERNMVALKFGAELKNTEISELLGISEDNVGVQCYRIMKKLRKILESEESE</sequence>
<comment type="caution">
    <text evidence="8">The sequence shown here is derived from an EMBL/GenBank/DDBJ whole genome shotgun (WGS) entry which is preliminary data.</text>
</comment>
<dbReference type="InterPro" id="IPR039425">
    <property type="entry name" value="RNA_pol_sigma-70-like"/>
</dbReference>
<name>A0ABT8VLJ8_9BACL</name>
<dbReference type="Gene3D" id="1.10.10.10">
    <property type="entry name" value="Winged helix-like DNA-binding domain superfamily/Winged helix DNA-binding domain"/>
    <property type="match status" value="1"/>
</dbReference>
<evidence type="ECO:0000256" key="3">
    <source>
        <dbReference type="ARBA" id="ARBA00023082"/>
    </source>
</evidence>
<evidence type="ECO:0000256" key="5">
    <source>
        <dbReference type="ARBA" id="ARBA00023163"/>
    </source>
</evidence>
<dbReference type="Pfam" id="PF08281">
    <property type="entry name" value="Sigma70_r4_2"/>
    <property type="match status" value="1"/>
</dbReference>
<dbReference type="InterPro" id="IPR007627">
    <property type="entry name" value="RNA_pol_sigma70_r2"/>
</dbReference>
<dbReference type="SUPFAM" id="SSF88659">
    <property type="entry name" value="Sigma3 and sigma4 domains of RNA polymerase sigma factors"/>
    <property type="match status" value="1"/>
</dbReference>
<keyword evidence="5" id="KW-0804">Transcription</keyword>
<comment type="similarity">
    <text evidence="1">Belongs to the sigma-70 factor family. ECF subfamily.</text>
</comment>
<dbReference type="EMBL" id="JAUMKJ010000082">
    <property type="protein sequence ID" value="MDO3681851.1"/>
    <property type="molecule type" value="Genomic_DNA"/>
</dbReference>
<dbReference type="NCBIfam" id="TIGR02937">
    <property type="entry name" value="sigma70-ECF"/>
    <property type="match status" value="1"/>
</dbReference>
<dbReference type="InterPro" id="IPR013325">
    <property type="entry name" value="RNA_pol_sigma_r2"/>
</dbReference>
<accession>A0ABT8VLJ8</accession>
<keyword evidence="3" id="KW-0731">Sigma factor</keyword>
<dbReference type="Pfam" id="PF04542">
    <property type="entry name" value="Sigma70_r2"/>
    <property type="match status" value="1"/>
</dbReference>
<protein>
    <submittedName>
        <fullName evidence="8">Sigma-70 family RNA polymerase sigma factor</fullName>
    </submittedName>
</protein>
<evidence type="ECO:0000313" key="8">
    <source>
        <dbReference type="EMBL" id="MDO3681851.1"/>
    </source>
</evidence>
<gene>
    <name evidence="8" type="ORF">Q3C12_33170</name>
</gene>
<organism evidence="8 9">
    <name type="scientific">Paenibacillus ehimensis</name>
    <dbReference type="NCBI Taxonomy" id="79264"/>
    <lineage>
        <taxon>Bacteria</taxon>
        <taxon>Bacillati</taxon>
        <taxon>Bacillota</taxon>
        <taxon>Bacilli</taxon>
        <taxon>Bacillales</taxon>
        <taxon>Paenibacillaceae</taxon>
        <taxon>Paenibacillus</taxon>
    </lineage>
</organism>
<evidence type="ECO:0000256" key="4">
    <source>
        <dbReference type="ARBA" id="ARBA00023125"/>
    </source>
</evidence>